<dbReference type="OrthoDB" id="5547497at2759"/>
<sequence length="269" mass="30465">MLWTSISLVLCLKLLNTFTFKSISIRRVLPLSIICILFVVFTNLSLEYNTLGTSQLFKILTTPFVTFISWYYYKTHYSRLLLITLIPLSIGIPTHSINDIKLTIAGTIVAILGSLTASLYQIWIDEKQKEFDMDSQQLLVYQVPLSAIVLLPFVLIIEKLSFFTSSMPLNSMIVISLSGFLVFIVNISLCWVIKNTSPLTYNIIGHIRTVIVLLGSVVLFEEHLNLKQSIGMVLTLFGLIAYTFVKMKELNQLPCTLFNSNVQQLQPTI</sequence>
<feature type="transmembrane region" description="Helical" evidence="5">
    <location>
        <begin position="80"/>
        <end position="97"/>
    </location>
</feature>
<accession>A0A814N5D0</accession>
<evidence type="ECO:0000256" key="4">
    <source>
        <dbReference type="ARBA" id="ARBA00023136"/>
    </source>
</evidence>
<reference evidence="7" key="1">
    <citation type="submission" date="2021-02" db="EMBL/GenBank/DDBJ databases">
        <authorList>
            <person name="Nowell W R."/>
        </authorList>
    </citation>
    <scope>NUCLEOTIDE SEQUENCE</scope>
</reference>
<dbReference type="GO" id="GO:0016020">
    <property type="term" value="C:membrane"/>
    <property type="evidence" value="ECO:0007669"/>
    <property type="project" value="UniProtKB-SubCell"/>
</dbReference>
<evidence type="ECO:0000256" key="2">
    <source>
        <dbReference type="ARBA" id="ARBA00022692"/>
    </source>
</evidence>
<feature type="transmembrane region" description="Helical" evidence="5">
    <location>
        <begin position="138"/>
        <end position="157"/>
    </location>
</feature>
<evidence type="ECO:0000256" key="3">
    <source>
        <dbReference type="ARBA" id="ARBA00022989"/>
    </source>
</evidence>
<proteinExistence type="predicted"/>
<dbReference type="AlphaFoldDB" id="A0A814N5D0"/>
<feature type="domain" description="Sugar phosphate transporter" evidence="6">
    <location>
        <begin position="10"/>
        <end position="242"/>
    </location>
</feature>
<comment type="caution">
    <text evidence="7">The sequence shown here is derived from an EMBL/GenBank/DDBJ whole genome shotgun (WGS) entry which is preliminary data.</text>
</comment>
<dbReference type="EMBL" id="CAJOBC010005124">
    <property type="protein sequence ID" value="CAF3852681.1"/>
    <property type="molecule type" value="Genomic_DNA"/>
</dbReference>
<evidence type="ECO:0000313" key="8">
    <source>
        <dbReference type="EMBL" id="CAF3852681.1"/>
    </source>
</evidence>
<comment type="subcellular location">
    <subcellularLocation>
        <location evidence="1">Membrane</location>
        <topology evidence="1">Multi-pass membrane protein</topology>
    </subcellularLocation>
</comment>
<dbReference type="PANTHER" id="PTHR11132">
    <property type="entry name" value="SOLUTE CARRIER FAMILY 35"/>
    <property type="match status" value="1"/>
</dbReference>
<protein>
    <recommendedName>
        <fullName evidence="6">Sugar phosphate transporter domain-containing protein</fullName>
    </recommendedName>
</protein>
<dbReference type="Pfam" id="PF03151">
    <property type="entry name" value="TPT"/>
    <property type="match status" value="1"/>
</dbReference>
<dbReference type="Proteomes" id="UP000681722">
    <property type="component" value="Unassembled WGS sequence"/>
</dbReference>
<keyword evidence="4 5" id="KW-0472">Membrane</keyword>
<dbReference type="Proteomes" id="UP000663829">
    <property type="component" value="Unassembled WGS sequence"/>
</dbReference>
<dbReference type="SUPFAM" id="SSF103481">
    <property type="entry name" value="Multidrug resistance efflux transporter EmrE"/>
    <property type="match status" value="1"/>
</dbReference>
<gene>
    <name evidence="7" type="ORF">GPM918_LOCUS18063</name>
    <name evidence="8" type="ORF">SRO942_LOCUS18063</name>
</gene>
<keyword evidence="3 5" id="KW-1133">Transmembrane helix</keyword>
<evidence type="ECO:0000256" key="1">
    <source>
        <dbReference type="ARBA" id="ARBA00004141"/>
    </source>
</evidence>
<evidence type="ECO:0000259" key="6">
    <source>
        <dbReference type="Pfam" id="PF03151"/>
    </source>
</evidence>
<organism evidence="7 9">
    <name type="scientific">Didymodactylos carnosus</name>
    <dbReference type="NCBI Taxonomy" id="1234261"/>
    <lineage>
        <taxon>Eukaryota</taxon>
        <taxon>Metazoa</taxon>
        <taxon>Spiralia</taxon>
        <taxon>Gnathifera</taxon>
        <taxon>Rotifera</taxon>
        <taxon>Eurotatoria</taxon>
        <taxon>Bdelloidea</taxon>
        <taxon>Philodinida</taxon>
        <taxon>Philodinidae</taxon>
        <taxon>Didymodactylos</taxon>
    </lineage>
</organism>
<keyword evidence="9" id="KW-1185">Reference proteome</keyword>
<feature type="transmembrane region" description="Helical" evidence="5">
    <location>
        <begin position="169"/>
        <end position="192"/>
    </location>
</feature>
<feature type="transmembrane region" description="Helical" evidence="5">
    <location>
        <begin position="226"/>
        <end position="245"/>
    </location>
</feature>
<feature type="transmembrane region" description="Helical" evidence="5">
    <location>
        <begin position="28"/>
        <end position="44"/>
    </location>
</feature>
<dbReference type="InterPro" id="IPR037185">
    <property type="entry name" value="EmrE-like"/>
</dbReference>
<dbReference type="EMBL" id="CAJNOQ010005123">
    <property type="protein sequence ID" value="CAF1087104.1"/>
    <property type="molecule type" value="Genomic_DNA"/>
</dbReference>
<dbReference type="InterPro" id="IPR004853">
    <property type="entry name" value="Sugar_P_trans_dom"/>
</dbReference>
<name>A0A814N5D0_9BILA</name>
<keyword evidence="2 5" id="KW-0812">Transmembrane</keyword>
<evidence type="ECO:0000256" key="5">
    <source>
        <dbReference type="SAM" id="Phobius"/>
    </source>
</evidence>
<feature type="transmembrane region" description="Helical" evidence="5">
    <location>
        <begin position="103"/>
        <end position="123"/>
    </location>
</feature>
<evidence type="ECO:0000313" key="9">
    <source>
        <dbReference type="Proteomes" id="UP000663829"/>
    </source>
</evidence>
<feature type="transmembrane region" description="Helical" evidence="5">
    <location>
        <begin position="56"/>
        <end position="73"/>
    </location>
</feature>
<dbReference type="InterPro" id="IPR050186">
    <property type="entry name" value="TPT_transporter"/>
</dbReference>
<evidence type="ECO:0000313" key="7">
    <source>
        <dbReference type="EMBL" id="CAF1087104.1"/>
    </source>
</evidence>
<feature type="transmembrane region" description="Helical" evidence="5">
    <location>
        <begin position="199"/>
        <end position="220"/>
    </location>
</feature>